<protein>
    <submittedName>
        <fullName evidence="3">KIAA1755</fullName>
    </submittedName>
</protein>
<dbReference type="InterPro" id="IPR052231">
    <property type="entry name" value="Rho_GEF_signaling-related"/>
</dbReference>
<proteinExistence type="predicted"/>
<feature type="region of interest" description="Disordered" evidence="2">
    <location>
        <begin position="216"/>
        <end position="268"/>
    </location>
</feature>
<feature type="compositionally biased region" description="Low complexity" evidence="2">
    <location>
        <begin position="1057"/>
        <end position="1085"/>
    </location>
</feature>
<accession>A0A8B9BWC4</accession>
<sequence>MGWWHRLRGVTASRPGAALPTSDIFLPQDAQSLDAAVQGALRALYPPFEATAPTVLGQVFRLLETSYRGDGLCCLLEFLIPAKRLFEHVRQAACAPYFNCIFLHEGWPLCLHEKVVVHLAPLNPLLLRSGDFYLQAEPCEEHSARITVKHLSQDLRSVEETPIPEATYALLFTNEWLEEINCDHAGPPLHTCLVATENGIAPLPWSKIATPEFIDKPKAGSDTVPKGAPDGSAPEPAAAITPVSHGTAGTPEPYSNIPGTIPGCKDASWKSNQGRYPGLIKVDQAGSRHTPAALAVPSLQEIVSQNLEGEYVDLLDLSQEKLDLLARSLPPAHPVGQGAAAVLPWASGGPGVGSWPRVGGPSSQEGPCSPCQKRRLSGELGLHGPRCRHRDSYLAALQNPVSFGPGLMAAILEEPDSPVPPAAPCKTPAPSGSRAGHPSSPPLLAHRPRGASPGVTGGEAAGPGSPRLPPAPARSEAAGSGHKFSFLKGPRLGTAPGDGSASQHEGGWKKVSAIYSPRMGRAKPAGKGTDAAAAAPMEDRPLQSMGSQNGPSVPRSRQPPAWQELHAGLLRSGIICLPGGTDKLGRALLQVTTSGSAWGAAWCSAAELARLLLCLCSLPRKDAKDSGLTAVVDARRQPPSPALFSALRSVQSVSPGCIHSVLLLADKELGAHRERLPGMQVETLTSLKALGRYVDSSQVTAELDGTFPYCHGEWVQFFQKLHPFAASLRRASELLQSCIQELRSADGLAGTQDAATCIGRHQELMRRVLSDPQLVLLQREGGAVLARLRREAARLSTSPHVRASMEAAEGLYNQLEEEVHDLVSQSNSCLERLEFLRKVRELEAEFGKLGRWLDGEGAARLQEMGAEEWSPDSFEKSFERFNEFLRQATAQYRHGLALCQEAAEVQDSVFPEADPFQVAAALFQTKLVSFYRHVERRQAELEMLRELCRFSSKITWLNVSCRQCSARVKHGGSPAGCPEALQCLESSFQKLSVEFSMEKLQEMQAQVRRMQSSSGLGAWTEAWHKYQETRQILEEMLAELREAWGAQADGQGGAPGSSGSAAPAHPAAPSPERAAAEGAAQDSGQPTASSAPSPAVGTEPGEATCSVPKSPQPHCEGMQEGEHASRCRGAAGGSLPKCDSRARQGTGGNPSQELSPPRQAHPSTSPPQAGFLGAARLCPPLPSKTLGRGAVAAPSTRGQTAAQRADTTQYFQVSSHSSFSSEDSDSQTSTEEAPAASLAVPRDLPSPRLPSASEKPPQIVYLENHCTAGLGKANAK</sequence>
<gene>
    <name evidence="3" type="primary">KIAA1755</name>
</gene>
<reference evidence="3" key="1">
    <citation type="submission" date="2025-08" db="UniProtKB">
        <authorList>
            <consortium name="Ensembl"/>
        </authorList>
    </citation>
    <scope>IDENTIFICATION</scope>
</reference>
<evidence type="ECO:0000256" key="1">
    <source>
        <dbReference type="SAM" id="Coils"/>
    </source>
</evidence>
<feature type="region of interest" description="Disordered" evidence="2">
    <location>
        <begin position="1047"/>
        <end position="1260"/>
    </location>
</feature>
<feature type="coiled-coil region" evidence="1">
    <location>
        <begin position="993"/>
        <end position="1043"/>
    </location>
</feature>
<evidence type="ECO:0000313" key="3">
    <source>
        <dbReference type="Ensembl" id="ENSABRP00000009861.1"/>
    </source>
</evidence>
<dbReference type="Ensembl" id="ENSABRT00000014061.1">
    <property type="protein sequence ID" value="ENSABRP00000009861.1"/>
    <property type="gene ID" value="ENSABRG00000008825.1"/>
</dbReference>
<feature type="compositionally biased region" description="Polar residues" evidence="2">
    <location>
        <begin position="1196"/>
        <end position="1210"/>
    </location>
</feature>
<evidence type="ECO:0000313" key="4">
    <source>
        <dbReference type="Proteomes" id="UP000694426"/>
    </source>
</evidence>
<name>A0A8B9BWC4_9AVES</name>
<dbReference type="PANTHER" id="PTHR45845">
    <property type="entry name" value="RHO GUANINE NUCLEOTIDE EXCHANGE FACTOR-RELATED"/>
    <property type="match status" value="1"/>
</dbReference>
<feature type="region of interest" description="Disordered" evidence="2">
    <location>
        <begin position="414"/>
        <end position="508"/>
    </location>
</feature>
<evidence type="ECO:0000256" key="2">
    <source>
        <dbReference type="SAM" id="MobiDB-lite"/>
    </source>
</evidence>
<dbReference type="AlphaFoldDB" id="A0A8B9BWC4"/>
<dbReference type="GeneTree" id="ENSGT00940000161174"/>
<dbReference type="Proteomes" id="UP000694426">
    <property type="component" value="Unplaced"/>
</dbReference>
<dbReference type="Gene3D" id="1.20.58.60">
    <property type="match status" value="1"/>
</dbReference>
<feature type="compositionally biased region" description="Low complexity" evidence="2">
    <location>
        <begin position="1211"/>
        <end position="1231"/>
    </location>
</feature>
<reference evidence="3" key="2">
    <citation type="submission" date="2025-09" db="UniProtKB">
        <authorList>
            <consortium name="Ensembl"/>
        </authorList>
    </citation>
    <scope>IDENTIFICATION</scope>
</reference>
<keyword evidence="1" id="KW-0175">Coiled coil</keyword>
<organism evidence="3 4">
    <name type="scientific">Anser brachyrhynchus</name>
    <name type="common">Pink-footed goose</name>
    <dbReference type="NCBI Taxonomy" id="132585"/>
    <lineage>
        <taxon>Eukaryota</taxon>
        <taxon>Metazoa</taxon>
        <taxon>Chordata</taxon>
        <taxon>Craniata</taxon>
        <taxon>Vertebrata</taxon>
        <taxon>Euteleostomi</taxon>
        <taxon>Archelosauria</taxon>
        <taxon>Archosauria</taxon>
        <taxon>Dinosauria</taxon>
        <taxon>Saurischia</taxon>
        <taxon>Theropoda</taxon>
        <taxon>Coelurosauria</taxon>
        <taxon>Aves</taxon>
        <taxon>Neognathae</taxon>
        <taxon>Galloanserae</taxon>
        <taxon>Anseriformes</taxon>
        <taxon>Anatidae</taxon>
        <taxon>Anserinae</taxon>
        <taxon>Anser</taxon>
    </lineage>
</organism>
<dbReference type="PANTHER" id="PTHR45845:SF2">
    <property type="entry name" value="RIKEN CDNA D630003M21 GENE"/>
    <property type="match status" value="1"/>
</dbReference>
<keyword evidence="4" id="KW-1185">Reference proteome</keyword>